<gene>
    <name evidence="2" type="ORF">EZS27_042681</name>
</gene>
<organism evidence="2">
    <name type="scientific">termite gut metagenome</name>
    <dbReference type="NCBI Taxonomy" id="433724"/>
    <lineage>
        <taxon>unclassified sequences</taxon>
        <taxon>metagenomes</taxon>
        <taxon>organismal metagenomes</taxon>
    </lineage>
</organism>
<reference evidence="2" key="1">
    <citation type="submission" date="2019-03" db="EMBL/GenBank/DDBJ databases">
        <title>Single cell metagenomics reveals metabolic interactions within the superorganism composed of flagellate Streblomastix strix and complex community of Bacteroidetes bacteria on its surface.</title>
        <authorList>
            <person name="Treitli S.C."/>
            <person name="Kolisko M."/>
            <person name="Husnik F."/>
            <person name="Keeling P."/>
            <person name="Hampl V."/>
        </authorList>
    </citation>
    <scope>NUCLEOTIDE SEQUENCE</scope>
    <source>
        <strain evidence="2">STM</strain>
    </source>
</reference>
<dbReference type="EMBL" id="SNRY01010515">
    <property type="protein sequence ID" value="KAA6305665.1"/>
    <property type="molecule type" value="Genomic_DNA"/>
</dbReference>
<evidence type="ECO:0000313" key="2">
    <source>
        <dbReference type="EMBL" id="KAA6305665.1"/>
    </source>
</evidence>
<evidence type="ECO:0000256" key="1">
    <source>
        <dbReference type="SAM" id="Phobius"/>
    </source>
</evidence>
<feature type="transmembrane region" description="Helical" evidence="1">
    <location>
        <begin position="7"/>
        <end position="26"/>
    </location>
</feature>
<keyword evidence="1" id="KW-0812">Transmembrane</keyword>
<keyword evidence="1" id="KW-0472">Membrane</keyword>
<dbReference type="AlphaFoldDB" id="A0A5J4P897"/>
<feature type="non-terminal residue" evidence="2">
    <location>
        <position position="31"/>
    </location>
</feature>
<sequence length="31" mass="3631">MPRRKNNIKAYLFMLVLLKMGGYQVFVGNKT</sequence>
<protein>
    <submittedName>
        <fullName evidence="2">Uncharacterized protein</fullName>
    </submittedName>
</protein>
<comment type="caution">
    <text evidence="2">The sequence shown here is derived from an EMBL/GenBank/DDBJ whole genome shotgun (WGS) entry which is preliminary data.</text>
</comment>
<keyword evidence="1" id="KW-1133">Transmembrane helix</keyword>
<name>A0A5J4P897_9ZZZZ</name>
<proteinExistence type="predicted"/>
<accession>A0A5J4P897</accession>